<dbReference type="RefSeq" id="WP_015192547.1">
    <property type="nucleotide sequence ID" value="NC_019748.1"/>
</dbReference>
<name>K9XS12_STAC7</name>
<organism evidence="2 3">
    <name type="scientific">Stanieria cyanosphaera (strain ATCC 29371 / PCC 7437)</name>
    <dbReference type="NCBI Taxonomy" id="111780"/>
    <lineage>
        <taxon>Bacteria</taxon>
        <taxon>Bacillati</taxon>
        <taxon>Cyanobacteriota</taxon>
        <taxon>Cyanophyceae</taxon>
        <taxon>Pleurocapsales</taxon>
        <taxon>Dermocarpellaceae</taxon>
        <taxon>Stanieria</taxon>
    </lineage>
</organism>
<protein>
    <submittedName>
        <fullName evidence="2">PilT protein domain protein</fullName>
    </submittedName>
</protein>
<dbReference type="InterPro" id="IPR002716">
    <property type="entry name" value="PIN_dom"/>
</dbReference>
<sequence>MSDIKQLEFVDTNVLVYAYDRSAGKKHLLASNLIKKLWQTRQGCLSVQVLQEFYVTVTRKVSQPLAWQEASEIIRNLSVWQVHSPQTDDILDAIRIQNRYGISFWDSMIVVSAVTMNCQIIWTEDLNSGQLYEQLLVQNPFCL</sequence>
<proteinExistence type="predicted"/>
<evidence type="ECO:0000313" key="3">
    <source>
        <dbReference type="Proteomes" id="UP000010473"/>
    </source>
</evidence>
<gene>
    <name evidence="2" type="ordered locus">Sta7437_1306</name>
</gene>
<accession>K9XS12</accession>
<reference evidence="3" key="1">
    <citation type="journal article" date="2013" name="Proc. Natl. Acad. Sci. U.S.A.">
        <title>Improving the coverage of the cyanobacterial phylum using diversity-driven genome sequencing.</title>
        <authorList>
            <person name="Shih P.M."/>
            <person name="Wu D."/>
            <person name="Latifi A."/>
            <person name="Axen S.D."/>
            <person name="Fewer D.P."/>
            <person name="Talla E."/>
            <person name="Calteau A."/>
            <person name="Cai F."/>
            <person name="Tandeau de Marsac N."/>
            <person name="Rippka R."/>
            <person name="Herdman M."/>
            <person name="Sivonen K."/>
            <person name="Coursin T."/>
            <person name="Laurent T."/>
            <person name="Goodwin L."/>
            <person name="Nolan M."/>
            <person name="Davenport K.W."/>
            <person name="Han C.S."/>
            <person name="Rubin E.M."/>
            <person name="Eisen J.A."/>
            <person name="Woyke T."/>
            <person name="Gugger M."/>
            <person name="Kerfeld C.A."/>
        </authorList>
    </citation>
    <scope>NUCLEOTIDE SEQUENCE [LARGE SCALE GENOMIC DNA]</scope>
    <source>
        <strain evidence="3">ATCC 29371 / PCC 7437</strain>
    </source>
</reference>
<keyword evidence="3" id="KW-1185">Reference proteome</keyword>
<dbReference type="Proteomes" id="UP000010473">
    <property type="component" value="Chromosome"/>
</dbReference>
<dbReference type="InterPro" id="IPR029060">
    <property type="entry name" value="PIN-like_dom_sf"/>
</dbReference>
<dbReference type="PATRIC" id="fig|111780.3.peg.1362"/>
<dbReference type="EMBL" id="CP003653">
    <property type="protein sequence ID" value="AFZ34874.1"/>
    <property type="molecule type" value="Genomic_DNA"/>
</dbReference>
<dbReference type="KEGG" id="scs:Sta7437_1306"/>
<dbReference type="AlphaFoldDB" id="K9XS12"/>
<dbReference type="eggNOG" id="COG5573">
    <property type="taxonomic scope" value="Bacteria"/>
</dbReference>
<dbReference type="Pfam" id="PF01850">
    <property type="entry name" value="PIN"/>
    <property type="match status" value="1"/>
</dbReference>
<dbReference type="OrthoDB" id="13900at2"/>
<dbReference type="CDD" id="cd18692">
    <property type="entry name" value="PIN_VapC-like"/>
    <property type="match status" value="1"/>
</dbReference>
<feature type="domain" description="PIN" evidence="1">
    <location>
        <begin position="9"/>
        <end position="126"/>
    </location>
</feature>
<dbReference type="SUPFAM" id="SSF88723">
    <property type="entry name" value="PIN domain-like"/>
    <property type="match status" value="1"/>
</dbReference>
<evidence type="ECO:0000259" key="1">
    <source>
        <dbReference type="Pfam" id="PF01850"/>
    </source>
</evidence>
<evidence type="ECO:0000313" key="2">
    <source>
        <dbReference type="EMBL" id="AFZ34874.1"/>
    </source>
</evidence>
<dbReference type="HOGENOM" id="CLU_128080_0_0_3"/>
<dbReference type="Gene3D" id="3.40.50.1010">
    <property type="entry name" value="5'-nuclease"/>
    <property type="match status" value="1"/>
</dbReference>
<dbReference type="STRING" id="111780.Sta7437_1306"/>